<dbReference type="RefSeq" id="WP_164857353.1">
    <property type="nucleotide sequence ID" value="NZ_SACN01000003.1"/>
</dbReference>
<evidence type="ECO:0000313" key="2">
    <source>
        <dbReference type="Proteomes" id="UP000282971"/>
    </source>
</evidence>
<gene>
    <name evidence="1" type="ORF">EOD43_19295</name>
</gene>
<reference evidence="1 2" key="1">
    <citation type="submission" date="2019-01" db="EMBL/GenBank/DDBJ databases">
        <authorList>
            <person name="Chen W.-M."/>
        </authorList>
    </citation>
    <scope>NUCLEOTIDE SEQUENCE [LARGE SCALE GENOMIC DNA]</scope>
    <source>
        <strain evidence="1 2">CCP-7</strain>
    </source>
</reference>
<dbReference type="Proteomes" id="UP000282971">
    <property type="component" value="Unassembled WGS sequence"/>
</dbReference>
<protein>
    <submittedName>
        <fullName evidence="1">Uncharacterized protein</fullName>
    </submittedName>
</protein>
<dbReference type="EMBL" id="SACN01000003">
    <property type="protein sequence ID" value="RVT90409.1"/>
    <property type="molecule type" value="Genomic_DNA"/>
</dbReference>
<accession>A0A437LY92</accession>
<proteinExistence type="predicted"/>
<dbReference type="AlphaFoldDB" id="A0A437LY92"/>
<evidence type="ECO:0000313" key="1">
    <source>
        <dbReference type="EMBL" id="RVT90409.1"/>
    </source>
</evidence>
<name>A0A437LY92_9SPHN</name>
<comment type="caution">
    <text evidence="1">The sequence shown here is derived from an EMBL/GenBank/DDBJ whole genome shotgun (WGS) entry which is preliminary data.</text>
</comment>
<organism evidence="1 2">
    <name type="scientific">Sphingomonas crocodyli</name>
    <dbReference type="NCBI Taxonomy" id="1979270"/>
    <lineage>
        <taxon>Bacteria</taxon>
        <taxon>Pseudomonadati</taxon>
        <taxon>Pseudomonadota</taxon>
        <taxon>Alphaproteobacteria</taxon>
        <taxon>Sphingomonadales</taxon>
        <taxon>Sphingomonadaceae</taxon>
        <taxon>Sphingomonas</taxon>
    </lineage>
</organism>
<keyword evidence="2" id="KW-1185">Reference proteome</keyword>
<sequence length="85" mass="9235">MRHVYARSPFKNILGLKPRRASEGNRAAVVADDASIKSTVGESVAIQIDDIIDECPTREFQWISPSAEARPITTIDVGNLIVGAE</sequence>